<dbReference type="Gramene" id="TVU27454">
    <property type="protein sequence ID" value="TVU27454"/>
    <property type="gene ID" value="EJB05_30065"/>
</dbReference>
<sequence>MWNIISNAPYLLVLAGMIGRYRARQERLKIHNEIKQLITDDCQRIRDLILEQQRQSEAAAAACVALDNIFNPRSMRTTTGQANEQGWTPRFLRRFGVAM</sequence>
<dbReference type="AlphaFoldDB" id="A0A5J9UVR3"/>
<proteinExistence type="predicted"/>
<evidence type="ECO:0000313" key="2">
    <source>
        <dbReference type="Proteomes" id="UP000324897"/>
    </source>
</evidence>
<dbReference type="Proteomes" id="UP000324897">
    <property type="component" value="Chromosome 2"/>
</dbReference>
<evidence type="ECO:0000313" key="1">
    <source>
        <dbReference type="EMBL" id="TVU27454.1"/>
    </source>
</evidence>
<protein>
    <submittedName>
        <fullName evidence="1">Uncharacterized protein</fullName>
    </submittedName>
</protein>
<accession>A0A5J9UVR3</accession>
<comment type="caution">
    <text evidence="1">The sequence shown here is derived from an EMBL/GenBank/DDBJ whole genome shotgun (WGS) entry which is preliminary data.</text>
</comment>
<dbReference type="EMBL" id="RWGY01000013">
    <property type="protein sequence ID" value="TVU27454.1"/>
    <property type="molecule type" value="Genomic_DNA"/>
</dbReference>
<keyword evidence="2" id="KW-1185">Reference proteome</keyword>
<organism evidence="1 2">
    <name type="scientific">Eragrostis curvula</name>
    <name type="common">weeping love grass</name>
    <dbReference type="NCBI Taxonomy" id="38414"/>
    <lineage>
        <taxon>Eukaryota</taxon>
        <taxon>Viridiplantae</taxon>
        <taxon>Streptophyta</taxon>
        <taxon>Embryophyta</taxon>
        <taxon>Tracheophyta</taxon>
        <taxon>Spermatophyta</taxon>
        <taxon>Magnoliopsida</taxon>
        <taxon>Liliopsida</taxon>
        <taxon>Poales</taxon>
        <taxon>Poaceae</taxon>
        <taxon>PACMAD clade</taxon>
        <taxon>Chloridoideae</taxon>
        <taxon>Eragrostideae</taxon>
        <taxon>Eragrostidinae</taxon>
        <taxon>Eragrostis</taxon>
    </lineage>
</organism>
<name>A0A5J9UVR3_9POAL</name>
<gene>
    <name evidence="1" type="ORF">EJB05_30065</name>
</gene>
<reference evidence="1 2" key="1">
    <citation type="journal article" date="2019" name="Sci. Rep.">
        <title>A high-quality genome of Eragrostis curvula grass provides insights into Poaceae evolution and supports new strategies to enhance forage quality.</title>
        <authorList>
            <person name="Carballo J."/>
            <person name="Santos B.A.C.M."/>
            <person name="Zappacosta D."/>
            <person name="Garbus I."/>
            <person name="Selva J.P."/>
            <person name="Gallo C.A."/>
            <person name="Diaz A."/>
            <person name="Albertini E."/>
            <person name="Caccamo M."/>
            <person name="Echenique V."/>
        </authorList>
    </citation>
    <scope>NUCLEOTIDE SEQUENCE [LARGE SCALE GENOMIC DNA]</scope>
    <source>
        <strain evidence="2">cv. Victoria</strain>
        <tissue evidence="1">Leaf</tissue>
    </source>
</reference>